<name>A0A8T0THL2_PANVG</name>
<feature type="compositionally biased region" description="Gly residues" evidence="1">
    <location>
        <begin position="28"/>
        <end position="46"/>
    </location>
</feature>
<accession>A0A8T0THL2</accession>
<feature type="compositionally biased region" description="Basic residues" evidence="1">
    <location>
        <begin position="153"/>
        <end position="178"/>
    </location>
</feature>
<evidence type="ECO:0000256" key="1">
    <source>
        <dbReference type="SAM" id="MobiDB-lite"/>
    </source>
</evidence>
<dbReference type="AlphaFoldDB" id="A0A8T0THL2"/>
<protein>
    <submittedName>
        <fullName evidence="2">Uncharacterized protein</fullName>
    </submittedName>
</protein>
<feature type="compositionally biased region" description="Basic and acidic residues" evidence="1">
    <location>
        <begin position="213"/>
        <end position="222"/>
    </location>
</feature>
<reference evidence="2" key="1">
    <citation type="submission" date="2020-05" db="EMBL/GenBank/DDBJ databases">
        <title>WGS assembly of Panicum virgatum.</title>
        <authorList>
            <person name="Lovell J.T."/>
            <person name="Jenkins J."/>
            <person name="Shu S."/>
            <person name="Juenger T.E."/>
            <person name="Schmutz J."/>
        </authorList>
    </citation>
    <scope>NUCLEOTIDE SEQUENCE</scope>
    <source>
        <strain evidence="2">AP13</strain>
    </source>
</reference>
<evidence type="ECO:0000313" key="2">
    <source>
        <dbReference type="EMBL" id="KAG2607489.1"/>
    </source>
</evidence>
<keyword evidence="3" id="KW-1185">Reference proteome</keyword>
<feature type="compositionally biased region" description="Low complexity" evidence="1">
    <location>
        <begin position="7"/>
        <end position="20"/>
    </location>
</feature>
<feature type="compositionally biased region" description="Gly residues" evidence="1">
    <location>
        <begin position="104"/>
        <end position="121"/>
    </location>
</feature>
<proteinExistence type="predicted"/>
<dbReference type="Proteomes" id="UP000823388">
    <property type="component" value="Chromosome 4N"/>
</dbReference>
<feature type="region of interest" description="Disordered" evidence="1">
    <location>
        <begin position="209"/>
        <end position="229"/>
    </location>
</feature>
<dbReference type="EMBL" id="CM029044">
    <property type="protein sequence ID" value="KAG2607489.1"/>
    <property type="molecule type" value="Genomic_DNA"/>
</dbReference>
<comment type="caution">
    <text evidence="2">The sequence shown here is derived from an EMBL/GenBank/DDBJ whole genome shotgun (WGS) entry which is preliminary data.</text>
</comment>
<sequence>MSLGIGRSDPASHPSRARSAPPRRRAGPGAGPGYEVLCGGGSGLGGSAAVRRRRWPPSCCGSNASTWERSARTRPSSPARRAQSCRASVVVMSDGLNATRPEGEGSGAAGTARGGVGGPPGVGFARAAGRGRRVVGADDGRRGSHSRLTGWRGRSRSRPTRWRGRSRSMPTRRRRPPSIRHEASAALPLPAARGNKGGSTAEFIVGCGGELGVGERRGGDRGRGKKEKM</sequence>
<feature type="region of interest" description="Disordered" evidence="1">
    <location>
        <begin position="1"/>
        <end position="197"/>
    </location>
</feature>
<feature type="compositionally biased region" description="Low complexity" evidence="1">
    <location>
        <begin position="73"/>
        <end position="88"/>
    </location>
</feature>
<evidence type="ECO:0000313" key="3">
    <source>
        <dbReference type="Proteomes" id="UP000823388"/>
    </source>
</evidence>
<gene>
    <name evidence="2" type="ORF">PVAP13_4NG249511</name>
</gene>
<organism evidence="2 3">
    <name type="scientific">Panicum virgatum</name>
    <name type="common">Blackwell switchgrass</name>
    <dbReference type="NCBI Taxonomy" id="38727"/>
    <lineage>
        <taxon>Eukaryota</taxon>
        <taxon>Viridiplantae</taxon>
        <taxon>Streptophyta</taxon>
        <taxon>Embryophyta</taxon>
        <taxon>Tracheophyta</taxon>
        <taxon>Spermatophyta</taxon>
        <taxon>Magnoliopsida</taxon>
        <taxon>Liliopsida</taxon>
        <taxon>Poales</taxon>
        <taxon>Poaceae</taxon>
        <taxon>PACMAD clade</taxon>
        <taxon>Panicoideae</taxon>
        <taxon>Panicodae</taxon>
        <taxon>Paniceae</taxon>
        <taxon>Panicinae</taxon>
        <taxon>Panicum</taxon>
        <taxon>Panicum sect. Hiantes</taxon>
    </lineage>
</organism>